<dbReference type="GO" id="GO:0005737">
    <property type="term" value="C:cytoplasm"/>
    <property type="evidence" value="ECO:0007669"/>
    <property type="project" value="UniProtKB-SubCell"/>
</dbReference>
<reference evidence="4 5" key="1">
    <citation type="submission" date="2017-01" db="EMBL/GenBank/DDBJ databases">
        <title>Draft sequence of Acidihalobacter ferrooxidans strain DSM 14175 (strain V8).</title>
        <authorList>
            <person name="Khaleque H.N."/>
            <person name="Ramsay J.P."/>
            <person name="Murphy R.J.T."/>
            <person name="Kaksonen A.H."/>
            <person name="Boxall N.J."/>
            <person name="Watkin E.L.J."/>
        </authorList>
    </citation>
    <scope>NUCLEOTIDE SEQUENCE [LARGE SCALE GENOMIC DNA]</scope>
    <source>
        <strain evidence="4 5">V8</strain>
    </source>
</reference>
<dbReference type="InterPro" id="IPR023509">
    <property type="entry name" value="DTD-like_sf"/>
</dbReference>
<keyword evidence="2 3" id="KW-0378">Hydrolase</keyword>
<dbReference type="EC" id="3.1.1.-" evidence="3"/>
<dbReference type="FunFam" id="3.50.80.10:FF:000001">
    <property type="entry name" value="D-aminoacyl-tRNA deacylase"/>
    <property type="match status" value="1"/>
</dbReference>
<comment type="catalytic activity">
    <reaction evidence="3">
        <text>glycyl-tRNA(Ala) + H2O = tRNA(Ala) + glycine + H(+)</text>
        <dbReference type="Rhea" id="RHEA:53744"/>
        <dbReference type="Rhea" id="RHEA-COMP:9657"/>
        <dbReference type="Rhea" id="RHEA-COMP:13640"/>
        <dbReference type="ChEBI" id="CHEBI:15377"/>
        <dbReference type="ChEBI" id="CHEBI:15378"/>
        <dbReference type="ChEBI" id="CHEBI:57305"/>
        <dbReference type="ChEBI" id="CHEBI:78442"/>
        <dbReference type="ChEBI" id="CHEBI:78522"/>
    </reaction>
</comment>
<dbReference type="AlphaFoldDB" id="A0A1P8UIG0"/>
<dbReference type="GO" id="GO:0043908">
    <property type="term" value="F:Ser(Gly)-tRNA(Ala) hydrolase activity"/>
    <property type="evidence" value="ECO:0007669"/>
    <property type="project" value="UniProtKB-UniRule"/>
</dbReference>
<comment type="similarity">
    <text evidence="1 3">Belongs to the DTD family.</text>
</comment>
<dbReference type="EMBL" id="CP019434">
    <property type="protein sequence ID" value="APZ43629.1"/>
    <property type="molecule type" value="Genomic_DNA"/>
</dbReference>
<comment type="function">
    <text evidence="3">An aminoacyl-tRNA editing enzyme that deacylates mischarged D-aminoacyl-tRNAs. Also deacylates mischarged glycyl-tRNA(Ala), protecting cells against glycine mischarging by AlaRS. Acts via tRNA-based rather than protein-based catalysis; rejects L-amino acids rather than detecting D-amino acids in the active site. By recycling D-aminoacyl-tRNA to D-amino acids and free tRNA molecules, this enzyme counteracts the toxicity associated with the formation of D-aminoacyl-tRNA entities in vivo and helps enforce protein L-homochirality.</text>
</comment>
<keyword evidence="3" id="KW-0820">tRNA-binding</keyword>
<comment type="subunit">
    <text evidence="3">Homodimer.</text>
</comment>
<dbReference type="PANTHER" id="PTHR10472:SF5">
    <property type="entry name" value="D-AMINOACYL-TRNA DEACYLASE 1"/>
    <property type="match status" value="1"/>
</dbReference>
<accession>A0A1P8UIG0</accession>
<evidence type="ECO:0000313" key="4">
    <source>
        <dbReference type="EMBL" id="APZ43629.1"/>
    </source>
</evidence>
<dbReference type="SUPFAM" id="SSF69500">
    <property type="entry name" value="DTD-like"/>
    <property type="match status" value="1"/>
</dbReference>
<dbReference type="EC" id="3.1.1.96" evidence="3"/>
<proteinExistence type="inferred from homology"/>
<dbReference type="RefSeq" id="WP_076837266.1">
    <property type="nucleotide sequence ID" value="NZ_CP019434.1"/>
</dbReference>
<feature type="short sequence motif" description="Gly-cisPro motif, important for rejection of L-amino acids" evidence="3">
    <location>
        <begin position="137"/>
        <end position="138"/>
    </location>
</feature>
<dbReference type="GO" id="GO:0019478">
    <property type="term" value="P:D-amino acid catabolic process"/>
    <property type="evidence" value="ECO:0007669"/>
    <property type="project" value="UniProtKB-UniRule"/>
</dbReference>
<comment type="subcellular location">
    <subcellularLocation>
        <location evidence="3">Cytoplasm</location>
    </subcellularLocation>
</comment>
<dbReference type="PANTHER" id="PTHR10472">
    <property type="entry name" value="D-TYROSYL-TRNA TYR DEACYLASE"/>
    <property type="match status" value="1"/>
</dbReference>
<comment type="domain">
    <text evidence="3">A Gly-cisPro motif from one monomer fits into the active site of the other monomer to allow specific chiral rejection of L-amino acids.</text>
</comment>
<dbReference type="Pfam" id="PF02580">
    <property type="entry name" value="Tyr_Deacylase"/>
    <property type="match status" value="1"/>
</dbReference>
<gene>
    <name evidence="3" type="primary">dtd</name>
    <name evidence="4" type="ORF">BW247_11470</name>
</gene>
<comment type="catalytic activity">
    <reaction evidence="3">
        <text>a D-aminoacyl-tRNA + H2O = a tRNA + a D-alpha-amino acid + H(+)</text>
        <dbReference type="Rhea" id="RHEA:13953"/>
        <dbReference type="Rhea" id="RHEA-COMP:10123"/>
        <dbReference type="Rhea" id="RHEA-COMP:10124"/>
        <dbReference type="ChEBI" id="CHEBI:15377"/>
        <dbReference type="ChEBI" id="CHEBI:15378"/>
        <dbReference type="ChEBI" id="CHEBI:59871"/>
        <dbReference type="ChEBI" id="CHEBI:78442"/>
        <dbReference type="ChEBI" id="CHEBI:79333"/>
        <dbReference type="EC" id="3.1.1.96"/>
    </reaction>
</comment>
<dbReference type="Gene3D" id="3.50.80.10">
    <property type="entry name" value="D-tyrosyl-tRNA(Tyr) deacylase"/>
    <property type="match status" value="1"/>
</dbReference>
<dbReference type="STRING" id="1765967.BW247_11470"/>
<dbReference type="NCBIfam" id="TIGR00256">
    <property type="entry name" value="D-aminoacyl-tRNA deacylase"/>
    <property type="match status" value="1"/>
</dbReference>
<dbReference type="OrthoDB" id="9801395at2"/>
<evidence type="ECO:0000256" key="3">
    <source>
        <dbReference type="HAMAP-Rule" id="MF_00518"/>
    </source>
</evidence>
<dbReference type="InterPro" id="IPR003732">
    <property type="entry name" value="Daa-tRNA_deacyls_DTD"/>
</dbReference>
<evidence type="ECO:0000256" key="2">
    <source>
        <dbReference type="ARBA" id="ARBA00022801"/>
    </source>
</evidence>
<keyword evidence="5" id="KW-1185">Reference proteome</keyword>
<dbReference type="Proteomes" id="UP000243807">
    <property type="component" value="Chromosome"/>
</dbReference>
<sequence length="157" mass="16760">MIGLLQRVSRAEVRVAGASVGAINAGLLVLLGVERGDGAAEAGRLLERLLAYRVFADAEDRMNLSLMDTGGGLLVVPQFTLPANTRKGLRPSFAGAAPPEEGQRLFDFFVAQARRRHPRVEVGVFGARMAVESVNDGPVTFWLQVPPAAGQRHQASS</sequence>
<protein>
    <recommendedName>
        <fullName evidence="3">D-aminoacyl-tRNA deacylase</fullName>
        <shortName evidence="3">DTD</shortName>
        <ecNumber evidence="3">3.1.1.96</ecNumber>
    </recommendedName>
    <alternativeName>
        <fullName evidence="3">Gly-tRNA(Ala) deacylase</fullName>
        <ecNumber evidence="3">3.1.1.-</ecNumber>
    </alternativeName>
</protein>
<organism evidence="4 5">
    <name type="scientific">Acidihalobacter ferrooxydans</name>
    <dbReference type="NCBI Taxonomy" id="1765967"/>
    <lineage>
        <taxon>Bacteria</taxon>
        <taxon>Pseudomonadati</taxon>
        <taxon>Pseudomonadota</taxon>
        <taxon>Gammaproteobacteria</taxon>
        <taxon>Chromatiales</taxon>
        <taxon>Ectothiorhodospiraceae</taxon>
        <taxon>Acidihalobacter</taxon>
    </lineage>
</organism>
<name>A0A1P8UIG0_9GAMM</name>
<evidence type="ECO:0000256" key="1">
    <source>
        <dbReference type="ARBA" id="ARBA00009673"/>
    </source>
</evidence>
<dbReference type="GO" id="GO:0106026">
    <property type="term" value="F:Gly-tRNA(Ala) deacylase activity"/>
    <property type="evidence" value="ECO:0007669"/>
    <property type="project" value="UniProtKB-UniRule"/>
</dbReference>
<keyword evidence="3" id="KW-0694">RNA-binding</keyword>
<dbReference type="GO" id="GO:0000049">
    <property type="term" value="F:tRNA binding"/>
    <property type="evidence" value="ECO:0007669"/>
    <property type="project" value="UniProtKB-UniRule"/>
</dbReference>
<dbReference type="KEGG" id="afy:BW247_11470"/>
<evidence type="ECO:0000313" key="5">
    <source>
        <dbReference type="Proteomes" id="UP000243807"/>
    </source>
</evidence>
<keyword evidence="3" id="KW-0963">Cytoplasm</keyword>
<dbReference type="GO" id="GO:0051500">
    <property type="term" value="F:D-tyrosyl-tRNA(Tyr) deacylase activity"/>
    <property type="evidence" value="ECO:0007669"/>
    <property type="project" value="TreeGrafter"/>
</dbReference>
<dbReference type="HAMAP" id="MF_00518">
    <property type="entry name" value="Deacylase_Dtd"/>
    <property type="match status" value="1"/>
</dbReference>